<dbReference type="EMBL" id="WSZM01000157">
    <property type="protein sequence ID" value="KAF4039930.1"/>
    <property type="molecule type" value="Genomic_DNA"/>
</dbReference>
<proteinExistence type="predicted"/>
<dbReference type="AlphaFoldDB" id="A0A833T5E6"/>
<dbReference type="Proteomes" id="UP000602510">
    <property type="component" value="Unassembled WGS sequence"/>
</dbReference>
<organism evidence="2 4">
    <name type="scientific">Phytophthora infestans</name>
    <name type="common">Potato late blight agent</name>
    <name type="synonym">Botrytis infestans</name>
    <dbReference type="NCBI Taxonomy" id="4787"/>
    <lineage>
        <taxon>Eukaryota</taxon>
        <taxon>Sar</taxon>
        <taxon>Stramenopiles</taxon>
        <taxon>Oomycota</taxon>
        <taxon>Peronosporomycetes</taxon>
        <taxon>Peronosporales</taxon>
        <taxon>Peronosporaceae</taxon>
        <taxon>Phytophthora</taxon>
    </lineage>
</organism>
<keyword evidence="4" id="KW-1185">Reference proteome</keyword>
<gene>
    <name evidence="2" type="ORF">GN244_ATG07876</name>
    <name evidence="3" type="ORF">GN958_ATG00503</name>
</gene>
<name>A0A833T5E6_PHYIN</name>
<dbReference type="EMBL" id="JAACNO010000087">
    <property type="protein sequence ID" value="KAF4150295.1"/>
    <property type="molecule type" value="Genomic_DNA"/>
</dbReference>
<sequence length="203" mass="22840">MSAVRVPSETNLPEMVLHPRRLSPVSSSGDPLTSESPTSSVSLEGVQPYLGLKLEAHRRWNTSLPLGFLWSVERVEINVTRADADNELMFVLEVFLSKPVSRLPIGKPGSNEERVTATFPTFKVERRFSDFEELRRSVSSCPRGLVKRFAGEQKRKQVLQTFINDFVSMGQRRVQKTGKRKCQAQQLVPELVSAFLLQGNVKA</sequence>
<evidence type="ECO:0000313" key="3">
    <source>
        <dbReference type="EMBL" id="KAF4150295.1"/>
    </source>
</evidence>
<evidence type="ECO:0000256" key="1">
    <source>
        <dbReference type="SAM" id="MobiDB-lite"/>
    </source>
</evidence>
<comment type="caution">
    <text evidence="2">The sequence shown here is derived from an EMBL/GenBank/DDBJ whole genome shotgun (WGS) entry which is preliminary data.</text>
</comment>
<dbReference type="Proteomes" id="UP000704712">
    <property type="component" value="Unassembled WGS sequence"/>
</dbReference>
<accession>A0A833T5E6</accession>
<evidence type="ECO:0000313" key="4">
    <source>
        <dbReference type="Proteomes" id="UP000602510"/>
    </source>
</evidence>
<evidence type="ECO:0000313" key="2">
    <source>
        <dbReference type="EMBL" id="KAF4039930.1"/>
    </source>
</evidence>
<feature type="compositionally biased region" description="Polar residues" evidence="1">
    <location>
        <begin position="24"/>
        <end position="41"/>
    </location>
</feature>
<feature type="region of interest" description="Disordered" evidence="1">
    <location>
        <begin position="1"/>
        <end position="41"/>
    </location>
</feature>
<dbReference type="CDD" id="cd06093">
    <property type="entry name" value="PX_domain"/>
    <property type="match status" value="1"/>
</dbReference>
<evidence type="ECO:0008006" key="5">
    <source>
        <dbReference type="Google" id="ProtNLM"/>
    </source>
</evidence>
<reference evidence="2" key="1">
    <citation type="submission" date="2020-04" db="EMBL/GenBank/DDBJ databases">
        <title>Hybrid Assembly of Korean Phytophthora infestans isolates.</title>
        <authorList>
            <person name="Prokchorchik M."/>
            <person name="Lee Y."/>
            <person name="Seo J."/>
            <person name="Cho J.-H."/>
            <person name="Park Y.-E."/>
            <person name="Jang D.-C."/>
            <person name="Im J.-S."/>
            <person name="Choi J.-G."/>
            <person name="Park H.-J."/>
            <person name="Lee G.-B."/>
            <person name="Lee Y.-G."/>
            <person name="Hong S.-Y."/>
            <person name="Cho K."/>
            <person name="Sohn K.H."/>
        </authorList>
    </citation>
    <scope>NUCLEOTIDE SEQUENCE</scope>
    <source>
        <strain evidence="2">KR_1_A1</strain>
        <strain evidence="3">KR_2_A2</strain>
    </source>
</reference>
<protein>
    <recommendedName>
        <fullName evidence="5">PX domain-containing protein</fullName>
    </recommendedName>
</protein>